<keyword evidence="3" id="KW-1185">Reference proteome</keyword>
<organism evidence="2 3">
    <name type="scientific">Austropuccinia psidii MF-1</name>
    <dbReference type="NCBI Taxonomy" id="1389203"/>
    <lineage>
        <taxon>Eukaryota</taxon>
        <taxon>Fungi</taxon>
        <taxon>Dikarya</taxon>
        <taxon>Basidiomycota</taxon>
        <taxon>Pucciniomycotina</taxon>
        <taxon>Pucciniomycetes</taxon>
        <taxon>Pucciniales</taxon>
        <taxon>Sphaerophragmiaceae</taxon>
        <taxon>Austropuccinia</taxon>
    </lineage>
</organism>
<evidence type="ECO:0000313" key="2">
    <source>
        <dbReference type="EMBL" id="MBW0570468.1"/>
    </source>
</evidence>
<gene>
    <name evidence="2" type="ORF">O181_110183</name>
</gene>
<protein>
    <submittedName>
        <fullName evidence="2">Uncharacterized protein</fullName>
    </submittedName>
</protein>
<dbReference type="AlphaFoldDB" id="A0A9Q3PQJ4"/>
<reference evidence="2" key="1">
    <citation type="submission" date="2021-03" db="EMBL/GenBank/DDBJ databases">
        <title>Draft genome sequence of rust myrtle Austropuccinia psidii MF-1, a brazilian biotype.</title>
        <authorList>
            <person name="Quecine M.C."/>
            <person name="Pachon D.M.R."/>
            <person name="Bonatelli M.L."/>
            <person name="Correr F.H."/>
            <person name="Franceschini L.M."/>
            <person name="Leite T.F."/>
            <person name="Margarido G.R.A."/>
            <person name="Almeida C.A."/>
            <person name="Ferrarezi J.A."/>
            <person name="Labate C.A."/>
        </authorList>
    </citation>
    <scope>NUCLEOTIDE SEQUENCE</scope>
    <source>
        <strain evidence="2">MF-1</strain>
    </source>
</reference>
<evidence type="ECO:0000256" key="1">
    <source>
        <dbReference type="SAM" id="MobiDB-lite"/>
    </source>
</evidence>
<dbReference type="EMBL" id="AVOT02086301">
    <property type="protein sequence ID" value="MBW0570468.1"/>
    <property type="molecule type" value="Genomic_DNA"/>
</dbReference>
<sequence length="119" mass="13202">MHSQGTVKRLRRIEDSPTNPNSEGSDKLNGEEVEVLPHFIGHQSSNSPSQPPSRGFRSQIIPSTPRDFQPVLSKIPHPSPNPSTARHALVSPVRPSPIPQPRNSSMVTYQKFQCQVESM</sequence>
<proteinExistence type="predicted"/>
<feature type="region of interest" description="Disordered" evidence="1">
    <location>
        <begin position="1"/>
        <end position="105"/>
    </location>
</feature>
<name>A0A9Q3PQJ4_9BASI</name>
<dbReference type="Proteomes" id="UP000765509">
    <property type="component" value="Unassembled WGS sequence"/>
</dbReference>
<evidence type="ECO:0000313" key="3">
    <source>
        <dbReference type="Proteomes" id="UP000765509"/>
    </source>
</evidence>
<comment type="caution">
    <text evidence="2">The sequence shown here is derived from an EMBL/GenBank/DDBJ whole genome shotgun (WGS) entry which is preliminary data.</text>
</comment>
<accession>A0A9Q3PQJ4</accession>